<evidence type="ECO:0000256" key="1">
    <source>
        <dbReference type="SAM" id="MobiDB-lite"/>
    </source>
</evidence>
<dbReference type="Proteomes" id="UP000789375">
    <property type="component" value="Unassembled WGS sequence"/>
</dbReference>
<protein>
    <submittedName>
        <fullName evidence="2">12435_t:CDS:1</fullName>
    </submittedName>
</protein>
<feature type="compositionally biased region" description="Polar residues" evidence="1">
    <location>
        <begin position="277"/>
        <end position="308"/>
    </location>
</feature>
<dbReference type="EMBL" id="CAJVPP010001706">
    <property type="protein sequence ID" value="CAG8569270.1"/>
    <property type="molecule type" value="Genomic_DNA"/>
</dbReference>
<accession>A0A9N9BIL4</accession>
<evidence type="ECO:0000313" key="3">
    <source>
        <dbReference type="Proteomes" id="UP000789375"/>
    </source>
</evidence>
<proteinExistence type="predicted"/>
<feature type="region of interest" description="Disordered" evidence="1">
    <location>
        <begin position="431"/>
        <end position="455"/>
    </location>
</feature>
<dbReference type="CDD" id="cd22249">
    <property type="entry name" value="UDM1_RNF168_RNF169-like"/>
    <property type="match status" value="1"/>
</dbReference>
<organism evidence="2 3">
    <name type="scientific">Funneliformis mosseae</name>
    <name type="common">Endomycorrhizal fungus</name>
    <name type="synonym">Glomus mosseae</name>
    <dbReference type="NCBI Taxonomy" id="27381"/>
    <lineage>
        <taxon>Eukaryota</taxon>
        <taxon>Fungi</taxon>
        <taxon>Fungi incertae sedis</taxon>
        <taxon>Mucoromycota</taxon>
        <taxon>Glomeromycotina</taxon>
        <taxon>Glomeromycetes</taxon>
        <taxon>Glomerales</taxon>
        <taxon>Glomeraceae</taxon>
        <taxon>Funneliformis</taxon>
    </lineage>
</organism>
<feature type="compositionally biased region" description="Basic and acidic residues" evidence="1">
    <location>
        <begin position="230"/>
        <end position="248"/>
    </location>
</feature>
<sequence>MVIQEHGNLSNYVLLKGETKGAIEIKDFLTKDLIYIKKRYKLLDPVSKAELAEVQGKRSNAKLKQIILYQPDDIIDLKDSGVLTFEYRFYWEDEKYLWKRRNIGFSKELECKLVHGDDPGIGVCIFKQESKTLGCLTIMYYNMERIPVRDKKGLEYLLVMTLLSFLDKWDDDNISKPKNEFILGEESNGDLVELLEDRKKKKPDKKSEKLIIQLAEEEANMQEQLRKLKEQEKRDEEFARQLHEEELRSTNPNYNENENVTSDHNNSTSNDSHDNSRLNSMKPTTSFANESTGYNKTPTLNESNSTTDSNKEKTLPPPPASSSSISSSITASSTNTYSSTNVTTSSPSEREEYYRTRPPPSPPSAVIPPKLPPRVPSYYSDNSNSLPTTTLPPSPLPPSPLPPGVPSYYPNNSNSTLSPGFSYYPVNTNSSPSPLAQGVPSYYSDNSSTSFPPNSYPPPSWNSTYPNAAYTKTENNHNPYVMPTPSIPTFSSQYPLNNYNSGVTSPTGPTGGSVNYGTADSQSINYYPNPPNPPASGPIPYYPPQFGNANDNRYSGYNTGFNGYNNGYNNGYGGGFNQ</sequence>
<feature type="compositionally biased region" description="Pro residues" evidence="1">
    <location>
        <begin position="357"/>
        <end position="375"/>
    </location>
</feature>
<feature type="compositionally biased region" description="Low complexity" evidence="1">
    <location>
        <begin position="321"/>
        <end position="347"/>
    </location>
</feature>
<feature type="compositionally biased region" description="Polar residues" evidence="1">
    <location>
        <begin position="249"/>
        <end position="260"/>
    </location>
</feature>
<name>A0A9N9BIL4_FUNMO</name>
<feature type="compositionally biased region" description="Polar residues" evidence="1">
    <location>
        <begin position="515"/>
        <end position="524"/>
    </location>
</feature>
<feature type="compositionally biased region" description="Pro residues" evidence="1">
    <location>
        <begin position="390"/>
        <end position="405"/>
    </location>
</feature>
<feature type="compositionally biased region" description="Pro residues" evidence="1">
    <location>
        <begin position="528"/>
        <end position="537"/>
    </location>
</feature>
<reference evidence="2" key="1">
    <citation type="submission" date="2021-06" db="EMBL/GenBank/DDBJ databases">
        <authorList>
            <person name="Kallberg Y."/>
            <person name="Tangrot J."/>
            <person name="Rosling A."/>
        </authorList>
    </citation>
    <scope>NUCLEOTIDE SEQUENCE</scope>
    <source>
        <strain evidence="2">87-6 pot B 2015</strain>
    </source>
</reference>
<keyword evidence="3" id="KW-1185">Reference proteome</keyword>
<dbReference type="AlphaFoldDB" id="A0A9N9BIL4"/>
<comment type="caution">
    <text evidence="2">The sequence shown here is derived from an EMBL/GenBank/DDBJ whole genome shotgun (WGS) entry which is preliminary data.</text>
</comment>
<feature type="region of interest" description="Disordered" evidence="1">
    <location>
        <begin position="503"/>
        <end position="537"/>
    </location>
</feature>
<feature type="region of interest" description="Disordered" evidence="1">
    <location>
        <begin position="230"/>
        <end position="412"/>
    </location>
</feature>
<evidence type="ECO:0000313" key="2">
    <source>
        <dbReference type="EMBL" id="CAG8569270.1"/>
    </source>
</evidence>
<gene>
    <name evidence="2" type="ORF">FMOSSE_LOCUS7368</name>
</gene>